<gene>
    <name evidence="1" type="ORF">AB6713_15725</name>
</gene>
<organism evidence="1 2">
    <name type="scientific">Luteimonas salinilitoris</name>
    <dbReference type="NCBI Taxonomy" id="3237697"/>
    <lineage>
        <taxon>Bacteria</taxon>
        <taxon>Pseudomonadati</taxon>
        <taxon>Pseudomonadota</taxon>
        <taxon>Gammaproteobacteria</taxon>
        <taxon>Lysobacterales</taxon>
        <taxon>Lysobacteraceae</taxon>
        <taxon>Luteimonas</taxon>
    </lineage>
</organism>
<reference evidence="1 2" key="1">
    <citation type="submission" date="2024-07" db="EMBL/GenBank/DDBJ databases">
        <title>Luteimonas salilacus sp. nov., isolated from the shore soil of Salt Lake in Tibet of China.</title>
        <authorList>
            <person name="Zhang X."/>
            <person name="Li A."/>
        </authorList>
    </citation>
    <scope>NUCLEOTIDE SEQUENCE [LARGE SCALE GENOMIC DNA]</scope>
    <source>
        <strain evidence="1 2">B3-2-R+30</strain>
    </source>
</reference>
<dbReference type="EMBL" id="JBFWIC010000026">
    <property type="protein sequence ID" value="MEZ0476049.1"/>
    <property type="molecule type" value="Genomic_DNA"/>
</dbReference>
<proteinExistence type="predicted"/>
<dbReference type="InterPro" id="IPR006748">
    <property type="entry name" value="NH2Glyco/OHUrea_AB-resist_kin"/>
</dbReference>
<sequence length="58" mass="6542">MFEEFLSRWGLTPDGAAFITHSRSLMPVRRRGEPAMLKIAHEAEEKLGGLLMSWRAGV</sequence>
<evidence type="ECO:0000313" key="2">
    <source>
        <dbReference type="Proteomes" id="UP001566331"/>
    </source>
</evidence>
<name>A0ABV4HTG1_9GAMM</name>
<dbReference type="RefSeq" id="WP_370564358.1">
    <property type="nucleotide sequence ID" value="NZ_JBFWIB010000008.1"/>
</dbReference>
<evidence type="ECO:0000313" key="1">
    <source>
        <dbReference type="EMBL" id="MEZ0476049.1"/>
    </source>
</evidence>
<accession>A0ABV4HTG1</accession>
<protein>
    <submittedName>
        <fullName evidence="1">Aminoglycoside phosphotransferase family protein</fullName>
    </submittedName>
</protein>
<keyword evidence="2" id="KW-1185">Reference proteome</keyword>
<comment type="caution">
    <text evidence="1">The sequence shown here is derived from an EMBL/GenBank/DDBJ whole genome shotgun (WGS) entry which is preliminary data.</text>
</comment>
<dbReference type="Pfam" id="PF04655">
    <property type="entry name" value="APH_6_hur"/>
    <property type="match status" value="1"/>
</dbReference>
<dbReference type="Proteomes" id="UP001566331">
    <property type="component" value="Unassembled WGS sequence"/>
</dbReference>